<dbReference type="EMBL" id="QEWR01000002">
    <property type="protein sequence ID" value="PWD84785.1"/>
    <property type="molecule type" value="Genomic_DNA"/>
</dbReference>
<evidence type="ECO:0000256" key="3">
    <source>
        <dbReference type="ARBA" id="ARBA00022555"/>
    </source>
</evidence>
<dbReference type="PROSITE" id="PS50862">
    <property type="entry name" value="AA_TRNA_LIGASE_II"/>
    <property type="match status" value="1"/>
</dbReference>
<dbReference type="RefSeq" id="WP_109235919.1">
    <property type="nucleotide sequence ID" value="NZ_BMXZ01000001.1"/>
</dbReference>
<dbReference type="Gene3D" id="3.30.54.20">
    <property type="match status" value="1"/>
</dbReference>
<dbReference type="PANTHER" id="PTHR11451">
    <property type="entry name" value="THREONINE-TRNA LIGASE"/>
    <property type="match status" value="1"/>
</dbReference>
<keyword evidence="6 13" id="KW-0547">Nucleotide-binding</keyword>
<keyword evidence="10 13" id="KW-0648">Protein biosynthesis</keyword>
<reference evidence="16 17" key="1">
    <citation type="journal article" date="2018" name="Genome Announc.">
        <title>Ignatzschineria cameli sp. nov., isolated from necrotic foot tissue of dromedaries (Camelus dromedarius) and associated maggots (Wohlfahrtia species) in Dubai.</title>
        <authorList>
            <person name="Tsang C.C."/>
            <person name="Tang J.Y."/>
            <person name="Fong J.Y."/>
            <person name="Kinne J."/>
            <person name="Lee H.H."/>
            <person name="Joseph M."/>
            <person name="Jose S."/>
            <person name="Schuster R.K."/>
            <person name="Tang Y."/>
            <person name="Sivakumar S."/>
            <person name="Chen J.H."/>
            <person name="Teng J.L."/>
            <person name="Lau S.K."/>
            <person name="Wernery U."/>
            <person name="Woo P.C."/>
        </authorList>
    </citation>
    <scope>NUCLEOTIDE SEQUENCE [LARGE SCALE GENOMIC DNA]</scope>
    <source>
        <strain evidence="16 17">KCTC 22643</strain>
    </source>
</reference>
<dbReference type="GO" id="GO:0006435">
    <property type="term" value="P:threonyl-tRNA aminoacylation"/>
    <property type="evidence" value="ECO:0007669"/>
    <property type="project" value="UniProtKB-UniRule"/>
</dbReference>
<organism evidence="16 17">
    <name type="scientific">Ignatzschineria indica</name>
    <dbReference type="NCBI Taxonomy" id="472583"/>
    <lineage>
        <taxon>Bacteria</taxon>
        <taxon>Pseudomonadati</taxon>
        <taxon>Pseudomonadota</taxon>
        <taxon>Gammaproteobacteria</taxon>
        <taxon>Cardiobacteriales</taxon>
        <taxon>Ignatzschineriaceae</taxon>
        <taxon>Ignatzschineria</taxon>
    </lineage>
</organism>
<dbReference type="Pfam" id="PF02824">
    <property type="entry name" value="TGS"/>
    <property type="match status" value="1"/>
</dbReference>
<dbReference type="SUPFAM" id="SSF81271">
    <property type="entry name" value="TGS-like"/>
    <property type="match status" value="1"/>
</dbReference>
<dbReference type="Gene3D" id="3.30.930.10">
    <property type="entry name" value="Bira Bifunctional Protein, Domain 2"/>
    <property type="match status" value="1"/>
</dbReference>
<evidence type="ECO:0000256" key="2">
    <source>
        <dbReference type="ARBA" id="ARBA00022490"/>
    </source>
</evidence>
<feature type="binding site" evidence="13">
    <location>
        <position position="518"/>
    </location>
    <ligand>
        <name>Zn(2+)</name>
        <dbReference type="ChEBI" id="CHEBI:29105"/>
        <note>catalytic</note>
    </ligand>
</feature>
<feature type="binding site" evidence="13">
    <location>
        <position position="341"/>
    </location>
    <ligand>
        <name>Zn(2+)</name>
        <dbReference type="ChEBI" id="CHEBI:29105"/>
        <note>catalytic</note>
    </ligand>
</feature>
<keyword evidence="5 13" id="KW-0479">Metal-binding</keyword>
<evidence type="ECO:0000313" key="17">
    <source>
        <dbReference type="Proteomes" id="UP000244948"/>
    </source>
</evidence>
<evidence type="ECO:0000256" key="5">
    <source>
        <dbReference type="ARBA" id="ARBA00022723"/>
    </source>
</evidence>
<dbReference type="InterPro" id="IPR036621">
    <property type="entry name" value="Anticodon-bd_dom_sf"/>
</dbReference>
<dbReference type="CDD" id="cd01667">
    <property type="entry name" value="TGS_ThrRS"/>
    <property type="match status" value="1"/>
</dbReference>
<dbReference type="GO" id="GO:0000049">
    <property type="term" value="F:tRNA binding"/>
    <property type="evidence" value="ECO:0007669"/>
    <property type="project" value="UniProtKB-KW"/>
</dbReference>
<dbReference type="PANTHER" id="PTHR11451:SF44">
    <property type="entry name" value="THREONINE--TRNA LIGASE, CHLOROPLASTIC_MITOCHONDRIAL 2"/>
    <property type="match status" value="1"/>
</dbReference>
<dbReference type="InterPro" id="IPR006195">
    <property type="entry name" value="aa-tRNA-synth_II"/>
</dbReference>
<evidence type="ECO:0000256" key="1">
    <source>
        <dbReference type="ARBA" id="ARBA00008226"/>
    </source>
</evidence>
<feature type="binding site" evidence="13">
    <location>
        <position position="392"/>
    </location>
    <ligand>
        <name>Zn(2+)</name>
        <dbReference type="ChEBI" id="CHEBI:29105"/>
        <note>catalytic</note>
    </ligand>
</feature>
<keyword evidence="8 13" id="KW-0067">ATP-binding</keyword>
<dbReference type="InterPro" id="IPR002320">
    <property type="entry name" value="Thr-tRNA-ligase_IIa"/>
</dbReference>
<comment type="caution">
    <text evidence="16">The sequence shown here is derived from an EMBL/GenBank/DDBJ whole genome shotgun (WGS) entry which is preliminary data.</text>
</comment>
<protein>
    <recommendedName>
        <fullName evidence="13">Threonine--tRNA ligase</fullName>
        <ecNumber evidence="13">6.1.1.3</ecNumber>
    </recommendedName>
    <alternativeName>
        <fullName evidence="13">Threonyl-tRNA synthetase</fullName>
        <shortName evidence="13">ThrRS</shortName>
    </alternativeName>
</protein>
<evidence type="ECO:0000256" key="12">
    <source>
        <dbReference type="ARBA" id="ARBA00049515"/>
    </source>
</evidence>
<comment type="subunit">
    <text evidence="13">Homodimer.</text>
</comment>
<keyword evidence="9 13" id="KW-0694">RNA-binding</keyword>
<evidence type="ECO:0000256" key="9">
    <source>
        <dbReference type="ARBA" id="ARBA00022884"/>
    </source>
</evidence>
<feature type="domain" description="TGS" evidence="15">
    <location>
        <begin position="1"/>
        <end position="61"/>
    </location>
</feature>
<dbReference type="GO" id="GO:0046872">
    <property type="term" value="F:metal ion binding"/>
    <property type="evidence" value="ECO:0007669"/>
    <property type="project" value="UniProtKB-KW"/>
</dbReference>
<dbReference type="GO" id="GO:0005524">
    <property type="term" value="F:ATP binding"/>
    <property type="evidence" value="ECO:0007669"/>
    <property type="project" value="UniProtKB-UniRule"/>
</dbReference>
<dbReference type="GO" id="GO:0005829">
    <property type="term" value="C:cytosol"/>
    <property type="evidence" value="ECO:0007669"/>
    <property type="project" value="TreeGrafter"/>
</dbReference>
<dbReference type="PRINTS" id="PR01047">
    <property type="entry name" value="TRNASYNTHTHR"/>
</dbReference>
<name>A0A2U2ANL2_9GAMM</name>
<evidence type="ECO:0000256" key="13">
    <source>
        <dbReference type="HAMAP-Rule" id="MF_00184"/>
    </source>
</evidence>
<evidence type="ECO:0000259" key="14">
    <source>
        <dbReference type="PROSITE" id="PS50862"/>
    </source>
</evidence>
<dbReference type="SUPFAM" id="SSF55681">
    <property type="entry name" value="Class II aaRS and biotin synthetases"/>
    <property type="match status" value="1"/>
</dbReference>
<dbReference type="InterPro" id="IPR033728">
    <property type="entry name" value="ThrRS_core"/>
</dbReference>
<evidence type="ECO:0000256" key="8">
    <source>
        <dbReference type="ARBA" id="ARBA00022840"/>
    </source>
</evidence>
<dbReference type="FunFam" id="3.30.930.10:FF:000002">
    <property type="entry name" value="Threonine--tRNA ligase"/>
    <property type="match status" value="1"/>
</dbReference>
<dbReference type="InterPro" id="IPR012675">
    <property type="entry name" value="Beta-grasp_dom_sf"/>
</dbReference>
<feature type="domain" description="Aminoacyl-transfer RNA synthetases class-II family profile" evidence="14">
    <location>
        <begin position="237"/>
        <end position="541"/>
    </location>
</feature>
<accession>A0A2U2ANL2</accession>
<dbReference type="CDD" id="cd00860">
    <property type="entry name" value="ThrRS_anticodon"/>
    <property type="match status" value="1"/>
</dbReference>
<dbReference type="AlphaFoldDB" id="A0A2U2ANL2"/>
<dbReference type="NCBIfam" id="TIGR00418">
    <property type="entry name" value="thrS"/>
    <property type="match status" value="1"/>
</dbReference>
<dbReference type="PROSITE" id="PS51880">
    <property type="entry name" value="TGS"/>
    <property type="match status" value="1"/>
</dbReference>
<dbReference type="InterPro" id="IPR012947">
    <property type="entry name" value="tRNA_SAD"/>
</dbReference>
<dbReference type="SMART" id="SM00863">
    <property type="entry name" value="tRNA_SAD"/>
    <property type="match status" value="1"/>
</dbReference>
<dbReference type="InterPro" id="IPR004154">
    <property type="entry name" value="Anticodon-bd"/>
</dbReference>
<comment type="catalytic activity">
    <reaction evidence="12 13">
        <text>tRNA(Thr) + L-threonine + ATP = L-threonyl-tRNA(Thr) + AMP + diphosphate + H(+)</text>
        <dbReference type="Rhea" id="RHEA:24624"/>
        <dbReference type="Rhea" id="RHEA-COMP:9670"/>
        <dbReference type="Rhea" id="RHEA-COMP:9704"/>
        <dbReference type="ChEBI" id="CHEBI:15378"/>
        <dbReference type="ChEBI" id="CHEBI:30616"/>
        <dbReference type="ChEBI" id="CHEBI:33019"/>
        <dbReference type="ChEBI" id="CHEBI:57926"/>
        <dbReference type="ChEBI" id="CHEBI:78442"/>
        <dbReference type="ChEBI" id="CHEBI:78534"/>
        <dbReference type="ChEBI" id="CHEBI:456215"/>
        <dbReference type="EC" id="6.1.1.3"/>
    </reaction>
</comment>
<comment type="cofactor">
    <cofactor evidence="13">
        <name>Zn(2+)</name>
        <dbReference type="ChEBI" id="CHEBI:29105"/>
    </cofactor>
    <text evidence="13">Binds 1 zinc ion per subunit.</text>
</comment>
<dbReference type="Gene3D" id="3.10.20.30">
    <property type="match status" value="1"/>
</dbReference>
<keyword evidence="2 13" id="KW-0963">Cytoplasm</keyword>
<proteinExistence type="inferred from homology"/>
<keyword evidence="3 13" id="KW-0820">tRNA-binding</keyword>
<dbReference type="GO" id="GO:0004829">
    <property type="term" value="F:threonine-tRNA ligase activity"/>
    <property type="evidence" value="ECO:0007669"/>
    <property type="project" value="UniProtKB-UniRule"/>
</dbReference>
<keyword evidence="17" id="KW-1185">Reference proteome</keyword>
<dbReference type="InterPro" id="IPR004095">
    <property type="entry name" value="TGS"/>
</dbReference>
<dbReference type="EC" id="6.1.1.3" evidence="13"/>
<dbReference type="Proteomes" id="UP000244948">
    <property type="component" value="Unassembled WGS sequence"/>
</dbReference>
<dbReference type="Gene3D" id="3.40.50.800">
    <property type="entry name" value="Anticodon-binding domain"/>
    <property type="match status" value="1"/>
</dbReference>
<dbReference type="Pfam" id="PF03129">
    <property type="entry name" value="HGTP_anticodon"/>
    <property type="match status" value="1"/>
</dbReference>
<comment type="similarity">
    <text evidence="1 13">Belongs to the class-II aminoacyl-tRNA synthetase family.</text>
</comment>
<keyword evidence="11 13" id="KW-0030">Aminoacyl-tRNA synthetase</keyword>
<comment type="subcellular location">
    <subcellularLocation>
        <location evidence="13">Cytoplasm</location>
    </subcellularLocation>
</comment>
<evidence type="ECO:0000256" key="6">
    <source>
        <dbReference type="ARBA" id="ARBA00022741"/>
    </source>
</evidence>
<dbReference type="Pfam" id="PF07973">
    <property type="entry name" value="tRNA_SAD"/>
    <property type="match status" value="1"/>
</dbReference>
<dbReference type="HAMAP" id="MF_00184">
    <property type="entry name" value="Thr_tRNA_synth"/>
    <property type="match status" value="1"/>
</dbReference>
<evidence type="ECO:0000256" key="4">
    <source>
        <dbReference type="ARBA" id="ARBA00022598"/>
    </source>
</evidence>
<dbReference type="Pfam" id="PF00587">
    <property type="entry name" value="tRNA-synt_2b"/>
    <property type="match status" value="1"/>
</dbReference>
<dbReference type="InterPro" id="IPR045864">
    <property type="entry name" value="aa-tRNA-synth_II/BPL/LPL"/>
</dbReference>
<evidence type="ECO:0000256" key="7">
    <source>
        <dbReference type="ARBA" id="ARBA00022833"/>
    </source>
</evidence>
<dbReference type="InterPro" id="IPR018163">
    <property type="entry name" value="Thr/Ala-tRNA-synth_IIc_edit"/>
</dbReference>
<dbReference type="InterPro" id="IPR047246">
    <property type="entry name" value="ThrRS_anticodon"/>
</dbReference>
<evidence type="ECO:0000256" key="11">
    <source>
        <dbReference type="ARBA" id="ARBA00023146"/>
    </source>
</evidence>
<evidence type="ECO:0000313" key="16">
    <source>
        <dbReference type="EMBL" id="PWD84785.1"/>
    </source>
</evidence>
<dbReference type="InterPro" id="IPR002314">
    <property type="entry name" value="aa-tRNA-synt_IIb"/>
</dbReference>
<dbReference type="InterPro" id="IPR012676">
    <property type="entry name" value="TGS-like"/>
</dbReference>
<dbReference type="SUPFAM" id="SSF52954">
    <property type="entry name" value="Class II aaRS ABD-related"/>
    <property type="match status" value="1"/>
</dbReference>
<evidence type="ECO:0000256" key="10">
    <source>
        <dbReference type="ARBA" id="ARBA00022917"/>
    </source>
</evidence>
<evidence type="ECO:0000259" key="15">
    <source>
        <dbReference type="PROSITE" id="PS51880"/>
    </source>
</evidence>
<keyword evidence="7 13" id="KW-0862">Zinc</keyword>
<dbReference type="SUPFAM" id="SSF55186">
    <property type="entry name" value="ThrRS/AlaRS common domain"/>
    <property type="match status" value="1"/>
</dbReference>
<dbReference type="CDD" id="cd00771">
    <property type="entry name" value="ThrRS_core"/>
    <property type="match status" value="1"/>
</dbReference>
<feature type="region of interest" description="Catalytic" evidence="13">
    <location>
        <begin position="250"/>
        <end position="541"/>
    </location>
</feature>
<keyword evidence="4 13" id="KW-0436">Ligase</keyword>
<sequence>MPVITLPDGSKREYQGAVTGFDIVNDIGPGLAKAAVGIVVDGEERDLSYTITGDVDFKVLTIKDEAGLDIARHTLAAQVLARAVKDLYPDALLAIGPTIQNGFYYDVDFKTPIDPEALPAIDARMREILKENLDVTREMWPRDRAIQYFLDKGEIYKADIINRAPEDQQEISLYRQGNNGEDIFMDLCRGPHTPTTNRGKLAFALTNIAGAYWRGDSNNKMLTRIYAVAFPTEKELQAHLERVKEAEKRDHRRIGRAQNLFHLQEEAPGMVFWHPKGWTIWQAVEQYMRKRQQEEGYQEIRTPMVVDRSLWERSGHWENYKENMFTTASENRDYAVKPMNCPCHIEVFNHGLHSYRDLPMRLAEFGSCHRNEPSGALHGIMRVRGFVQDDAHIFCRPDQVISEVERFHKFAMSVYDHFGFNDVSVKLSLRPDQRAGDDHVWDMAESGLRTALNAAGIVWEELPGEGAFYGPKVEYHIKDAIGRSWQVGTIQLDFVLPERLGAEYVDEDNTRKTPVMLHRAILGSFERFIGILIEHHAGSFPLWLAPEQVAVLTITDQQSEYAEKVAQTLRAHGIRTTVDQRNEKIGYKIREATISRIPYILVLGKREMEMGLVAVRTREGVDMSAMTLEDFVELLKKEL</sequence>
<dbReference type="Gene3D" id="3.30.980.10">
    <property type="entry name" value="Threonyl-trna Synthetase, Chain A, domain 2"/>
    <property type="match status" value="1"/>
</dbReference>
<gene>
    <name evidence="13" type="primary">thrS</name>
    <name evidence="16" type="ORF">DC082_04460</name>
</gene>
<dbReference type="FunFam" id="3.40.50.800:FF:000001">
    <property type="entry name" value="Threonine--tRNA ligase"/>
    <property type="match status" value="1"/>
</dbReference>